<keyword evidence="1" id="KW-0175">Coiled coil</keyword>
<dbReference type="RefSeq" id="WP_145351078.1">
    <property type="nucleotide sequence ID" value="NZ_CP036262.1"/>
</dbReference>
<reference evidence="3 4" key="1">
    <citation type="submission" date="2019-02" db="EMBL/GenBank/DDBJ databases">
        <title>Deep-cultivation of Planctomycetes and their phenomic and genomic characterization uncovers novel biology.</title>
        <authorList>
            <person name="Wiegand S."/>
            <person name="Jogler M."/>
            <person name="Boedeker C."/>
            <person name="Pinto D."/>
            <person name="Vollmers J."/>
            <person name="Rivas-Marin E."/>
            <person name="Kohn T."/>
            <person name="Peeters S.H."/>
            <person name="Heuer A."/>
            <person name="Rast P."/>
            <person name="Oberbeckmann S."/>
            <person name="Bunk B."/>
            <person name="Jeske O."/>
            <person name="Meyerdierks A."/>
            <person name="Storesund J.E."/>
            <person name="Kallscheuer N."/>
            <person name="Luecker S."/>
            <person name="Lage O.M."/>
            <person name="Pohl T."/>
            <person name="Merkel B.J."/>
            <person name="Hornburger P."/>
            <person name="Mueller R.-W."/>
            <person name="Bruemmer F."/>
            <person name="Labrenz M."/>
            <person name="Spormann A.M."/>
            <person name="Op den Camp H."/>
            <person name="Overmann J."/>
            <person name="Amann R."/>
            <person name="Jetten M.S.M."/>
            <person name="Mascher T."/>
            <person name="Medema M.H."/>
            <person name="Devos D.P."/>
            <person name="Kaster A.-K."/>
            <person name="Ovreas L."/>
            <person name="Rohde M."/>
            <person name="Galperin M.Y."/>
            <person name="Jogler C."/>
        </authorList>
    </citation>
    <scope>NUCLEOTIDE SEQUENCE [LARGE SCALE GENOMIC DNA]</scope>
    <source>
        <strain evidence="3 4">FF011L</strain>
    </source>
</reference>
<dbReference type="KEGG" id="rml:FF011L_16520"/>
<dbReference type="EMBL" id="CP036262">
    <property type="protein sequence ID" value="QDS93725.1"/>
    <property type="molecule type" value="Genomic_DNA"/>
</dbReference>
<evidence type="ECO:0000313" key="3">
    <source>
        <dbReference type="EMBL" id="QDS93725.1"/>
    </source>
</evidence>
<dbReference type="Proteomes" id="UP000320672">
    <property type="component" value="Chromosome"/>
</dbReference>
<sequence>MALFTNSLGQYSSSLYETARTLLRSRNNQAVRAERIKQENRQLRASLEQQQRCLDQAKHDLREAHAEIQSLCEQQRQCRNRVPTLRGDLPLPGHQYGAATIALCLNLARRIGFRPAVSALQIVFEAFGIISKIPTAETIRTWACRAGVAVLGEPPEEADDWIWMVDHSNQVGQEKVLQVLAIRAKDLPPPGQTLAREQLRPLAVRPGIQWKRDDMRQVYRELQAIHGTPKFLLSDGAVELRESADVLQNAERSTIVLGDFKHFAANALERILKSNDRFQSYLSWLGRSRSTVQQTELCHLTPPTLKTKARFMNLGPVLRWGQMLSYQASHPRSRSRQGVTAKRFNEKFGWIRGYREDLSIWSRCQRVIQIGLRLINREGLAHGTAKKLRKAFEDECQDQPACEVCDRLIETLIEFVLANESKLATRDRAWLSTENMESSFGAFKQLEGQQSKGGLTSLVSAMPMVLRRWDASSVRTCLSSISTKQMRAWVEDNLGQTLNSKRRIAFAEASLESLG</sequence>
<organism evidence="3 4">
    <name type="scientific">Roseimaritima multifibrata</name>
    <dbReference type="NCBI Taxonomy" id="1930274"/>
    <lineage>
        <taxon>Bacteria</taxon>
        <taxon>Pseudomonadati</taxon>
        <taxon>Planctomycetota</taxon>
        <taxon>Planctomycetia</taxon>
        <taxon>Pirellulales</taxon>
        <taxon>Pirellulaceae</taxon>
        <taxon>Roseimaritima</taxon>
    </lineage>
</organism>
<name>A0A517MFR0_9BACT</name>
<gene>
    <name evidence="2" type="ORF">FF011L_16520</name>
    <name evidence="3" type="ORF">FF011L_24980</name>
</gene>
<feature type="coiled-coil region" evidence="1">
    <location>
        <begin position="30"/>
        <end position="81"/>
    </location>
</feature>
<dbReference type="AlphaFoldDB" id="A0A517MFR0"/>
<dbReference type="KEGG" id="rml:FF011L_24980"/>
<proteinExistence type="predicted"/>
<evidence type="ECO:0000313" key="4">
    <source>
        <dbReference type="Proteomes" id="UP000320672"/>
    </source>
</evidence>
<evidence type="ECO:0000313" key="2">
    <source>
        <dbReference type="EMBL" id="QDS92898.1"/>
    </source>
</evidence>
<keyword evidence="4" id="KW-1185">Reference proteome</keyword>
<accession>A0A517MFR0</accession>
<dbReference type="EMBL" id="CP036262">
    <property type="protein sequence ID" value="QDS92898.1"/>
    <property type="molecule type" value="Genomic_DNA"/>
</dbReference>
<protein>
    <submittedName>
        <fullName evidence="3">Uncharacterized protein</fullName>
    </submittedName>
</protein>
<evidence type="ECO:0000256" key="1">
    <source>
        <dbReference type="SAM" id="Coils"/>
    </source>
</evidence>
<dbReference type="OrthoDB" id="263065at2"/>